<evidence type="ECO:0000256" key="1">
    <source>
        <dbReference type="ARBA" id="ARBA00023015"/>
    </source>
</evidence>
<dbReference type="InterPro" id="IPR009057">
    <property type="entry name" value="Homeodomain-like_sf"/>
</dbReference>
<dbReference type="Proteomes" id="UP000217154">
    <property type="component" value="Chromosome"/>
</dbReference>
<evidence type="ECO:0000256" key="4">
    <source>
        <dbReference type="PROSITE-ProRule" id="PRU00335"/>
    </source>
</evidence>
<name>A0A250DMJ4_9BURK</name>
<accession>A0A250DMJ4</accession>
<sequence>MAGVRQFDEAKVLDAVLDVFWQKGWRATSMADLAEAADVQRGSLYHAYGGKEELFLLAFEAYATRFLDNARTALDKPRAETALRAFFKVAIANMTQGVPPRGCLTTKTATEVDGAGPRIQERLRQLLDELQVVVSAAMSKGDMSTQLSLSPKETAQVVITFTRGLAVMERVYQNAPSLHRMADAAIKALVPNVKR</sequence>
<dbReference type="AlphaFoldDB" id="A0A250DMJ4"/>
<dbReference type="EMBL" id="CP023284">
    <property type="protein sequence ID" value="ATA55560.1"/>
    <property type="molecule type" value="Genomic_DNA"/>
</dbReference>
<keyword evidence="3" id="KW-0804">Transcription</keyword>
<dbReference type="PRINTS" id="PR00455">
    <property type="entry name" value="HTHTETR"/>
</dbReference>
<dbReference type="Gene3D" id="1.10.357.10">
    <property type="entry name" value="Tetracycline Repressor, domain 2"/>
    <property type="match status" value="1"/>
</dbReference>
<evidence type="ECO:0000313" key="7">
    <source>
        <dbReference type="Proteomes" id="UP000217154"/>
    </source>
</evidence>
<dbReference type="InterPro" id="IPR001647">
    <property type="entry name" value="HTH_TetR"/>
</dbReference>
<dbReference type="InterPro" id="IPR036271">
    <property type="entry name" value="Tet_transcr_reg_TetR-rel_C_sf"/>
</dbReference>
<evidence type="ECO:0000256" key="2">
    <source>
        <dbReference type="ARBA" id="ARBA00023125"/>
    </source>
</evidence>
<keyword evidence="2 4" id="KW-0238">DNA-binding</keyword>
<feature type="domain" description="HTH tetR-type" evidence="5">
    <location>
        <begin position="6"/>
        <end position="66"/>
    </location>
</feature>
<dbReference type="GO" id="GO:0003677">
    <property type="term" value="F:DNA binding"/>
    <property type="evidence" value="ECO:0007669"/>
    <property type="project" value="UniProtKB-UniRule"/>
</dbReference>
<dbReference type="RefSeq" id="WP_095745913.1">
    <property type="nucleotide sequence ID" value="NZ_CP023284.1"/>
</dbReference>
<protein>
    <submittedName>
        <fullName evidence="6">TetR family transcriptional regulator</fullName>
    </submittedName>
</protein>
<dbReference type="Pfam" id="PF00440">
    <property type="entry name" value="TetR_N"/>
    <property type="match status" value="1"/>
</dbReference>
<dbReference type="PANTHER" id="PTHR47506">
    <property type="entry name" value="TRANSCRIPTIONAL REGULATORY PROTEIN"/>
    <property type="match status" value="1"/>
</dbReference>
<dbReference type="InterPro" id="IPR011075">
    <property type="entry name" value="TetR_C"/>
</dbReference>
<evidence type="ECO:0000259" key="5">
    <source>
        <dbReference type="PROSITE" id="PS50977"/>
    </source>
</evidence>
<proteinExistence type="predicted"/>
<organism evidence="6 7">
    <name type="scientific">Variovorax boronicumulans</name>
    <dbReference type="NCBI Taxonomy" id="436515"/>
    <lineage>
        <taxon>Bacteria</taxon>
        <taxon>Pseudomonadati</taxon>
        <taxon>Pseudomonadota</taxon>
        <taxon>Betaproteobacteria</taxon>
        <taxon>Burkholderiales</taxon>
        <taxon>Comamonadaceae</taxon>
        <taxon>Variovorax</taxon>
    </lineage>
</organism>
<dbReference type="SUPFAM" id="SSF48498">
    <property type="entry name" value="Tetracyclin repressor-like, C-terminal domain"/>
    <property type="match status" value="1"/>
</dbReference>
<feature type="DNA-binding region" description="H-T-H motif" evidence="4">
    <location>
        <begin position="29"/>
        <end position="48"/>
    </location>
</feature>
<keyword evidence="1" id="KW-0805">Transcription regulation</keyword>
<evidence type="ECO:0000256" key="3">
    <source>
        <dbReference type="ARBA" id="ARBA00023163"/>
    </source>
</evidence>
<dbReference type="Gene3D" id="1.10.10.60">
    <property type="entry name" value="Homeodomain-like"/>
    <property type="match status" value="1"/>
</dbReference>
<dbReference type="KEGG" id="vbo:CKY39_21760"/>
<evidence type="ECO:0000313" key="6">
    <source>
        <dbReference type="EMBL" id="ATA55560.1"/>
    </source>
</evidence>
<reference evidence="6 7" key="1">
    <citation type="submission" date="2017-09" db="EMBL/GenBank/DDBJ databases">
        <title>The diverse metabolic capabilities of V. boronicumulans make it an excellent choice for continued studies on novel biodegradation.</title>
        <authorList>
            <person name="Sun S."/>
        </authorList>
    </citation>
    <scope>NUCLEOTIDE SEQUENCE [LARGE SCALE GENOMIC DNA]</scope>
    <source>
        <strain evidence="6 7">J1</strain>
    </source>
</reference>
<gene>
    <name evidence="6" type="ORF">CKY39_21760</name>
</gene>
<dbReference type="PROSITE" id="PS50977">
    <property type="entry name" value="HTH_TETR_2"/>
    <property type="match status" value="1"/>
</dbReference>
<dbReference type="SUPFAM" id="SSF46689">
    <property type="entry name" value="Homeodomain-like"/>
    <property type="match status" value="1"/>
</dbReference>
<dbReference type="Pfam" id="PF16925">
    <property type="entry name" value="TetR_C_13"/>
    <property type="match status" value="1"/>
</dbReference>
<dbReference type="PANTHER" id="PTHR47506:SF1">
    <property type="entry name" value="HTH-TYPE TRANSCRIPTIONAL REGULATOR YJDC"/>
    <property type="match status" value="1"/>
</dbReference>